<sequence>MSTYDWAANRVRWAKLFVSPLKKLVRKLSPSSSFAVSDGALAMLDERIYNILAHLCSVRGSFPTTRAAAEDAIERLFPESVSEWILEGCRAAVAAQSASRRKSEIKRLFPVDKVHSLLKKEVARDPNLPSEVALILVTAVEELAFEILKFAVSYAQQLQETVITEETLQVTMEARLDLSAITSRCTAPPTVQAYIKLSYSEAVRECLIAENNFVSKLDAISKVFVDTLESQFEVPESTIAAIFSNTSDLHEIAQNLATDLEDVIDKGNIHKSLPVVGETFYNFTETKEYENFVFFATNLPTALQALRDLTYDEAMFKKMWDFNPDFALAAKYDLPCMLVGPLYHLKHYAEALASILEKATRSHDHFVRRSVPLLQDALCILKPAGATITPEKYPMVEKRETYLAFPSMEARVSHAHFARLHNTIDGVQGIELYKSRYNLLHQGNVVLDDKSHYVFALEHVLILCKENSTKKSYRFKLRSAIPTKDLRITMDQCCSKSYVIVFATPDKTMRLKAGSSDAYEAWLSTLARIISRGYVAKTVRQKLEDFERNLPDLTRLRVLNVLKQWVDKHFYDFESDKTLLRELLQFIQREVRSDAQRERQCQAVIRVIKNKKSKKASGQDASEHTKPPPDHLWLPVESNFLHVMTLHPIEVARQLTIIDSGLYRAIKPSELVGQQWNKADKESKSPNVLAFIRHFNHVSRWAIRTILEMSDLEERQLVLQSFLEVLFELRHLNNFNSLMALKEALRNSAISRLKHTWAAVPERKMEKFAAIEEEVGGSNHANLRATIAQASPPCIPFLGLYLTDITFMEDGSPDYLSLDPSAPGKDVQGSDIINFSKRRLVGETCMTIQQFQNRTYNLATEDIIKEFLLRLPPVHERAQPLPDGSKASIQQFEDIMYEQSLKLEPRGAATATAGEKLFQDTKDFKVCRDSILSPHNPRLSVGHAPGEERKSRTWSLRALALGSTSSSSQSPRRLALSETSAEIEDAAQQAQQLTITPSATSTTAQQQQHHTTEA</sequence>
<dbReference type="SUPFAM" id="SSF50729">
    <property type="entry name" value="PH domain-like"/>
    <property type="match status" value="1"/>
</dbReference>
<dbReference type="FunCoup" id="F2U0C8">
    <property type="interactions" value="1156"/>
</dbReference>
<protein>
    <submittedName>
        <fullName evidence="8">Uncharacterized protein</fullName>
    </submittedName>
</protein>
<dbReference type="CDD" id="cd06224">
    <property type="entry name" value="REM"/>
    <property type="match status" value="1"/>
</dbReference>
<evidence type="ECO:0000313" key="9">
    <source>
        <dbReference type="Proteomes" id="UP000007799"/>
    </source>
</evidence>
<dbReference type="InterPro" id="IPR011993">
    <property type="entry name" value="PH-like_dom_sf"/>
</dbReference>
<dbReference type="GO" id="GO:0046982">
    <property type="term" value="F:protein heterodimerization activity"/>
    <property type="evidence" value="ECO:0007669"/>
    <property type="project" value="InterPro"/>
</dbReference>
<dbReference type="Gene3D" id="1.10.20.10">
    <property type="entry name" value="Histone, subunit A"/>
    <property type="match status" value="1"/>
</dbReference>
<dbReference type="PROSITE" id="PS50212">
    <property type="entry name" value="RASGEF_NTER"/>
    <property type="match status" value="1"/>
</dbReference>
<keyword evidence="1 2" id="KW-0344">Guanine-nucleotide releasing factor</keyword>
<dbReference type="GO" id="GO:0005886">
    <property type="term" value="C:plasma membrane"/>
    <property type="evidence" value="ECO:0007669"/>
    <property type="project" value="TreeGrafter"/>
</dbReference>
<dbReference type="SUPFAM" id="SSF47113">
    <property type="entry name" value="Histone-fold"/>
    <property type="match status" value="1"/>
</dbReference>
<dbReference type="PROSITE" id="PS50003">
    <property type="entry name" value="PH_DOMAIN"/>
    <property type="match status" value="1"/>
</dbReference>
<feature type="domain" description="DH" evidence="6">
    <location>
        <begin position="198"/>
        <end position="391"/>
    </location>
</feature>
<dbReference type="KEGG" id="sre:PTSG_01442"/>
<reference evidence="8" key="1">
    <citation type="submission" date="2009-08" db="EMBL/GenBank/DDBJ databases">
        <title>Annotation of Salpingoeca rosetta.</title>
        <authorList>
            <consortium name="The Broad Institute Genome Sequencing Platform"/>
            <person name="Russ C."/>
            <person name="Cuomo C."/>
            <person name="Burger G."/>
            <person name="Gray M.W."/>
            <person name="Holland P.W.H."/>
            <person name="King N."/>
            <person name="Lang F.B.F."/>
            <person name="Roger A.J."/>
            <person name="Ruiz-Trillo I."/>
            <person name="Young S.K."/>
            <person name="Zeng Q."/>
            <person name="Gargeya S."/>
            <person name="Alvarado L."/>
            <person name="Berlin A."/>
            <person name="Chapman S.B."/>
            <person name="Chen Z."/>
            <person name="Freedman E."/>
            <person name="Gellesch M."/>
            <person name="Goldberg J."/>
            <person name="Griggs A."/>
            <person name="Gujja S."/>
            <person name="Heilman E."/>
            <person name="Heiman D."/>
            <person name="Howarth C."/>
            <person name="Mehta T."/>
            <person name="Neiman D."/>
            <person name="Pearson M."/>
            <person name="Roberts A."/>
            <person name="Saif S."/>
            <person name="Shea T."/>
            <person name="Shenoy N."/>
            <person name="Sisk P."/>
            <person name="Stolte C."/>
            <person name="Sykes S."/>
            <person name="White J."/>
            <person name="Yandava C."/>
            <person name="Haas B."/>
            <person name="Nusbaum C."/>
            <person name="Birren B."/>
        </authorList>
    </citation>
    <scope>NUCLEOTIDE SEQUENCE [LARGE SCALE GENOMIC DNA]</scope>
    <source>
        <strain evidence="8">ATCC 50818</strain>
    </source>
</reference>
<keyword evidence="9" id="KW-1185">Reference proteome</keyword>
<dbReference type="Pfam" id="PF22697">
    <property type="entry name" value="SOS1_NGEF_PH"/>
    <property type="match status" value="1"/>
</dbReference>
<organism evidence="9">
    <name type="scientific">Salpingoeca rosetta (strain ATCC 50818 / BSB-021)</name>
    <dbReference type="NCBI Taxonomy" id="946362"/>
    <lineage>
        <taxon>Eukaryota</taxon>
        <taxon>Choanoflagellata</taxon>
        <taxon>Craspedida</taxon>
        <taxon>Salpingoecidae</taxon>
        <taxon>Salpingoeca</taxon>
    </lineage>
</organism>
<dbReference type="EMBL" id="GL832958">
    <property type="protein sequence ID" value="EGD80856.1"/>
    <property type="molecule type" value="Genomic_DNA"/>
</dbReference>
<dbReference type="Gene3D" id="1.10.840.10">
    <property type="entry name" value="Ras guanine-nucleotide exchange factors catalytic domain"/>
    <property type="match status" value="1"/>
</dbReference>
<dbReference type="Gene3D" id="1.20.870.10">
    <property type="entry name" value="Son of sevenless (SoS) protein Chain: S domain 1"/>
    <property type="match status" value="1"/>
</dbReference>
<dbReference type="GeneID" id="16078014"/>
<dbReference type="InterPro" id="IPR036964">
    <property type="entry name" value="RASGEF_cat_dom_sf"/>
</dbReference>
<dbReference type="PROSITE" id="PS50009">
    <property type="entry name" value="RASGEF_CAT"/>
    <property type="match status" value="1"/>
</dbReference>
<evidence type="ECO:0000256" key="1">
    <source>
        <dbReference type="ARBA" id="ARBA00022658"/>
    </source>
</evidence>
<dbReference type="PANTHER" id="PTHR23113:SF363">
    <property type="entry name" value="PROTEIN SON OF SEVENLESS"/>
    <property type="match status" value="1"/>
</dbReference>
<feature type="domain" description="PH" evidence="4">
    <location>
        <begin position="450"/>
        <end position="531"/>
    </location>
</feature>
<dbReference type="InterPro" id="IPR009072">
    <property type="entry name" value="Histone-fold"/>
</dbReference>
<dbReference type="Gene3D" id="2.30.29.30">
    <property type="entry name" value="Pleckstrin-homology domain (PH domain)/Phosphotyrosine-binding domain (PTB)"/>
    <property type="match status" value="1"/>
</dbReference>
<evidence type="ECO:0000259" key="5">
    <source>
        <dbReference type="PROSITE" id="PS50009"/>
    </source>
</evidence>
<feature type="compositionally biased region" description="Low complexity" evidence="3">
    <location>
        <begin position="961"/>
        <end position="977"/>
    </location>
</feature>
<dbReference type="RefSeq" id="XP_004997417.1">
    <property type="nucleotide sequence ID" value="XM_004997360.1"/>
</dbReference>
<dbReference type="STRING" id="946362.F2U0C8"/>
<evidence type="ECO:0000313" key="8">
    <source>
        <dbReference type="EMBL" id="EGD80856.1"/>
    </source>
</evidence>
<dbReference type="PROSITE" id="PS00720">
    <property type="entry name" value="RASGEF"/>
    <property type="match status" value="1"/>
</dbReference>
<dbReference type="InterPro" id="IPR008937">
    <property type="entry name" value="Ras-like_GEF"/>
</dbReference>
<dbReference type="SMART" id="SM00147">
    <property type="entry name" value="RasGEF"/>
    <property type="match status" value="1"/>
</dbReference>
<dbReference type="Pfam" id="PF00617">
    <property type="entry name" value="RasGEF"/>
    <property type="match status" value="1"/>
</dbReference>
<dbReference type="InterPro" id="IPR000651">
    <property type="entry name" value="Ras-like_Gua-exchang_fac_N"/>
</dbReference>
<feature type="region of interest" description="Disordered" evidence="3">
    <location>
        <begin position="961"/>
        <end position="1014"/>
    </location>
</feature>
<name>F2U0C8_SALR5</name>
<dbReference type="InParanoid" id="F2U0C8"/>
<dbReference type="InterPro" id="IPR000219">
    <property type="entry name" value="DH_dom"/>
</dbReference>
<dbReference type="SUPFAM" id="SSF48065">
    <property type="entry name" value="DBL homology domain (DH-domain)"/>
    <property type="match status" value="1"/>
</dbReference>
<evidence type="ECO:0000259" key="4">
    <source>
        <dbReference type="PROSITE" id="PS50003"/>
    </source>
</evidence>
<evidence type="ECO:0000259" key="7">
    <source>
        <dbReference type="PROSITE" id="PS50212"/>
    </source>
</evidence>
<dbReference type="InterPro" id="IPR035899">
    <property type="entry name" value="DBL_dom_sf"/>
</dbReference>
<dbReference type="CDD" id="cd00155">
    <property type="entry name" value="RasGEF"/>
    <property type="match status" value="1"/>
</dbReference>
<dbReference type="GO" id="GO:0007265">
    <property type="term" value="P:Ras protein signal transduction"/>
    <property type="evidence" value="ECO:0007669"/>
    <property type="project" value="TreeGrafter"/>
</dbReference>
<evidence type="ECO:0000256" key="2">
    <source>
        <dbReference type="PROSITE-ProRule" id="PRU00168"/>
    </source>
</evidence>
<feature type="domain" description="N-terminal Ras-GEF" evidence="7">
    <location>
        <begin position="496"/>
        <end position="612"/>
    </location>
</feature>
<accession>F2U0C8</accession>
<dbReference type="InterPro" id="IPR023578">
    <property type="entry name" value="Ras_GEF_dom_sf"/>
</dbReference>
<feature type="compositionally biased region" description="Low complexity" evidence="3">
    <location>
        <begin position="986"/>
        <end position="1014"/>
    </location>
</feature>
<dbReference type="eggNOG" id="KOG3417">
    <property type="taxonomic scope" value="Eukaryota"/>
</dbReference>
<proteinExistence type="predicted"/>
<dbReference type="Proteomes" id="UP000007799">
    <property type="component" value="Unassembled WGS sequence"/>
</dbReference>
<dbReference type="InterPro" id="IPR001895">
    <property type="entry name" value="RASGEF_cat_dom"/>
</dbReference>
<dbReference type="Pfam" id="PF00621">
    <property type="entry name" value="RhoGEF"/>
    <property type="match status" value="1"/>
</dbReference>
<dbReference type="AlphaFoldDB" id="F2U0C8"/>
<evidence type="ECO:0000256" key="3">
    <source>
        <dbReference type="SAM" id="MobiDB-lite"/>
    </source>
</evidence>
<dbReference type="InterPro" id="IPR001849">
    <property type="entry name" value="PH_domain"/>
</dbReference>
<gene>
    <name evidence="8" type="ORF">PTSG_01442</name>
</gene>
<dbReference type="PANTHER" id="PTHR23113">
    <property type="entry name" value="GUANINE NUCLEOTIDE EXCHANGE FACTOR"/>
    <property type="match status" value="1"/>
</dbReference>
<dbReference type="InterPro" id="IPR055251">
    <property type="entry name" value="SOS1_NGEF_PH"/>
</dbReference>
<dbReference type="CDD" id="cd22915">
    <property type="entry name" value="HFD_SOS1_rpt2"/>
    <property type="match status" value="1"/>
</dbReference>
<dbReference type="InterPro" id="IPR019804">
    <property type="entry name" value="Ras_G-nucl-exch_fac_CS"/>
</dbReference>
<dbReference type="PROSITE" id="PS50010">
    <property type="entry name" value="DH_2"/>
    <property type="match status" value="1"/>
</dbReference>
<feature type="domain" description="Ras-GEF" evidence="5">
    <location>
        <begin position="647"/>
        <end position="906"/>
    </location>
</feature>
<dbReference type="OrthoDB" id="546434at2759"/>
<dbReference type="GO" id="GO:0005085">
    <property type="term" value="F:guanyl-nucleotide exchange factor activity"/>
    <property type="evidence" value="ECO:0007669"/>
    <property type="project" value="UniProtKB-KW"/>
</dbReference>
<dbReference type="Gene3D" id="1.20.900.10">
    <property type="entry name" value="Dbl homology (DH) domain"/>
    <property type="match status" value="1"/>
</dbReference>
<dbReference type="Pfam" id="PF00618">
    <property type="entry name" value="RasGEF_N"/>
    <property type="match status" value="1"/>
</dbReference>
<evidence type="ECO:0000259" key="6">
    <source>
        <dbReference type="PROSITE" id="PS50010"/>
    </source>
</evidence>
<dbReference type="SUPFAM" id="SSF48366">
    <property type="entry name" value="Ras GEF"/>
    <property type="match status" value="1"/>
</dbReference>